<protein>
    <recommendedName>
        <fullName evidence="2">dTDP-4-dehydrorhamnose reductase</fullName>
        <ecNumber evidence="2">1.1.1.133</ecNumber>
    </recommendedName>
</protein>
<name>A0ABM7TA44_9CLOT</name>
<reference evidence="5" key="1">
    <citation type="submission" date="2021-07" db="EMBL/GenBank/DDBJ databases">
        <title>Complete genome sequencing of a Clostridium isolate.</title>
        <authorList>
            <person name="Ueki A."/>
            <person name="Tonouchi A."/>
        </authorList>
    </citation>
    <scope>NUCLEOTIDE SEQUENCE [LARGE SCALE GENOMIC DNA]</scope>
    <source>
        <strain evidence="5">C5S11</strain>
    </source>
</reference>
<dbReference type="PANTHER" id="PTHR10491:SF4">
    <property type="entry name" value="METHIONINE ADENOSYLTRANSFERASE 2 SUBUNIT BETA"/>
    <property type="match status" value="1"/>
</dbReference>
<evidence type="ECO:0000313" key="4">
    <source>
        <dbReference type="EMBL" id="BCZ48612.1"/>
    </source>
</evidence>
<evidence type="ECO:0000313" key="5">
    <source>
        <dbReference type="Proteomes" id="UP000824633"/>
    </source>
</evidence>
<dbReference type="Gene3D" id="3.40.50.720">
    <property type="entry name" value="NAD(P)-binding Rossmann-like Domain"/>
    <property type="match status" value="1"/>
</dbReference>
<keyword evidence="2" id="KW-0560">Oxidoreductase</keyword>
<dbReference type="Proteomes" id="UP000824633">
    <property type="component" value="Chromosome"/>
</dbReference>
<gene>
    <name evidence="4" type="ORF">psyc5s11_46790</name>
</gene>
<proteinExistence type="inferred from homology"/>
<dbReference type="RefSeq" id="WP_224034862.1">
    <property type="nucleotide sequence ID" value="NZ_AP024849.1"/>
</dbReference>
<organism evidence="4 5">
    <name type="scientific">Clostridium gelidum</name>
    <dbReference type="NCBI Taxonomy" id="704125"/>
    <lineage>
        <taxon>Bacteria</taxon>
        <taxon>Bacillati</taxon>
        <taxon>Bacillota</taxon>
        <taxon>Clostridia</taxon>
        <taxon>Eubacteriales</taxon>
        <taxon>Clostridiaceae</taxon>
        <taxon>Clostridium</taxon>
    </lineage>
</organism>
<dbReference type="SUPFAM" id="SSF51735">
    <property type="entry name" value="NAD(P)-binding Rossmann-fold domains"/>
    <property type="match status" value="1"/>
</dbReference>
<dbReference type="InterPro" id="IPR029903">
    <property type="entry name" value="RmlD-like-bd"/>
</dbReference>
<accession>A0ABM7TA44</accession>
<sequence>MKTVLIIGASGFLGKELHKVFKSDNKYLTYGTYSKNNILDLEYVDVTNLDNIKNIFKKIKPNIVIITMALTNVEYCEVNKEEAYNINVGGIKNLAKISKIYDCKVVYVSTEYVFDGNDGPYDETYDETPINYYGKTKFEGEKIIQSEIKEYMIARTTVVYGWDLDSKNFIMQLIQNLSENKTMKIPTDQISSPTYCPNLAQMIKESCDKGINGIFNMVGSNVMDRYNFALRAAEILDLNQKLLIPIETKTLGQIAKRPLNAGLKVEKISKILNNKPMSVLEGLIEVKKLYDKYKVEQCEEVAYE</sequence>
<dbReference type="InterPro" id="IPR005913">
    <property type="entry name" value="dTDP_dehydrorham_reduct"/>
</dbReference>
<comment type="similarity">
    <text evidence="1 2">Belongs to the dTDP-4-dehydrorhamnose reductase family.</text>
</comment>
<feature type="domain" description="RmlD-like substrate binding" evidence="3">
    <location>
        <begin position="3"/>
        <end position="283"/>
    </location>
</feature>
<evidence type="ECO:0000259" key="3">
    <source>
        <dbReference type="Pfam" id="PF04321"/>
    </source>
</evidence>
<evidence type="ECO:0000256" key="1">
    <source>
        <dbReference type="ARBA" id="ARBA00010944"/>
    </source>
</evidence>
<dbReference type="EMBL" id="AP024849">
    <property type="protein sequence ID" value="BCZ48612.1"/>
    <property type="molecule type" value="Genomic_DNA"/>
</dbReference>
<evidence type="ECO:0000256" key="2">
    <source>
        <dbReference type="RuleBase" id="RU364082"/>
    </source>
</evidence>
<keyword evidence="2" id="KW-0521">NADP</keyword>
<keyword evidence="5" id="KW-1185">Reference proteome</keyword>
<dbReference type="EC" id="1.1.1.133" evidence="2"/>
<dbReference type="CDD" id="cd05254">
    <property type="entry name" value="dTDP_HR_like_SDR_e"/>
    <property type="match status" value="1"/>
</dbReference>
<dbReference type="PANTHER" id="PTHR10491">
    <property type="entry name" value="DTDP-4-DEHYDRORHAMNOSE REDUCTASE"/>
    <property type="match status" value="1"/>
</dbReference>
<comment type="pathway">
    <text evidence="2">Carbohydrate biosynthesis; dTDP-L-rhamnose biosynthesis.</text>
</comment>
<comment type="function">
    <text evidence="2">Catalyzes the reduction of dTDP-6-deoxy-L-lyxo-4-hexulose to yield dTDP-L-rhamnose.</text>
</comment>
<dbReference type="Pfam" id="PF04321">
    <property type="entry name" value="RmlD_sub_bind"/>
    <property type="match status" value="1"/>
</dbReference>
<dbReference type="InterPro" id="IPR036291">
    <property type="entry name" value="NAD(P)-bd_dom_sf"/>
</dbReference>